<feature type="transmembrane region" description="Helical" evidence="26">
    <location>
        <begin position="256"/>
        <end position="276"/>
    </location>
</feature>
<evidence type="ECO:0000256" key="13">
    <source>
        <dbReference type="ARBA" id="ARBA00023002"/>
    </source>
</evidence>
<accession>A0ABQ8LLC0</accession>
<dbReference type="PROSITE" id="PS00028">
    <property type="entry name" value="ZINC_FINGER_C2H2_1"/>
    <property type="match status" value="1"/>
</dbReference>
<evidence type="ECO:0000256" key="15">
    <source>
        <dbReference type="ARBA" id="ARBA00023136"/>
    </source>
</evidence>
<evidence type="ECO:0000256" key="26">
    <source>
        <dbReference type="SAM" id="Phobius"/>
    </source>
</evidence>
<feature type="domain" description="C2H2-type" evidence="27">
    <location>
        <begin position="433"/>
        <end position="455"/>
    </location>
</feature>
<evidence type="ECO:0000256" key="19">
    <source>
        <dbReference type="ARBA" id="ARBA00040498"/>
    </source>
</evidence>
<keyword evidence="11" id="KW-0249">Electron transport</keyword>
<dbReference type="EC" id="7.2.1.3" evidence="18"/>
<evidence type="ECO:0000259" key="27">
    <source>
        <dbReference type="PROSITE" id="PS50157"/>
    </source>
</evidence>
<comment type="cofactor">
    <cofactor evidence="1">
        <name>heme b</name>
        <dbReference type="ChEBI" id="CHEBI:60344"/>
    </cofactor>
</comment>
<comment type="subcellular location">
    <subcellularLocation>
        <location evidence="2">Late endosome membrane</location>
        <topology evidence="2">Multi-pass membrane protein</topology>
    </subcellularLocation>
    <subcellularLocation>
        <location evidence="3">Lysosome membrane</location>
        <topology evidence="3">Multi-pass membrane protein</topology>
    </subcellularLocation>
</comment>
<keyword evidence="16" id="KW-0325">Glycoprotein</keyword>
<evidence type="ECO:0000256" key="7">
    <source>
        <dbReference type="ARBA" id="ARBA00022692"/>
    </source>
</evidence>
<keyword evidence="15 26" id="KW-0472">Membrane</keyword>
<evidence type="ECO:0000256" key="1">
    <source>
        <dbReference type="ARBA" id="ARBA00001970"/>
    </source>
</evidence>
<feature type="transmembrane region" description="Helical" evidence="26">
    <location>
        <begin position="153"/>
        <end position="173"/>
    </location>
</feature>
<evidence type="ECO:0000256" key="3">
    <source>
        <dbReference type="ARBA" id="ARBA00004155"/>
    </source>
</evidence>
<evidence type="ECO:0000256" key="9">
    <source>
        <dbReference type="ARBA" id="ARBA00022753"/>
    </source>
</evidence>
<comment type="function">
    <text evidence="22">Transmembrane reductase that uses ascorbate as an electron donor in the cytoplasm and transfers electrons across membranes to reduce iron cations Fe(3+) into Fe(2+) in the lumen of the late endosome and lysosome. Reduced iron can then be extruded from the late endosome and lysosome to the cytoplasm by divalent metal-specific transporters. It is therefore most probably involved in endosomal and lysosomal cellular iron homeostasis.</text>
</comment>
<evidence type="ECO:0000313" key="30">
    <source>
        <dbReference type="Proteomes" id="UP000830375"/>
    </source>
</evidence>
<organism evidence="29 30">
    <name type="scientific">Labeo rohita</name>
    <name type="common">Indian major carp</name>
    <name type="synonym">Cyprinus rohita</name>
    <dbReference type="NCBI Taxonomy" id="84645"/>
    <lineage>
        <taxon>Eukaryota</taxon>
        <taxon>Metazoa</taxon>
        <taxon>Chordata</taxon>
        <taxon>Craniata</taxon>
        <taxon>Vertebrata</taxon>
        <taxon>Euteleostomi</taxon>
        <taxon>Actinopterygii</taxon>
        <taxon>Neopterygii</taxon>
        <taxon>Teleostei</taxon>
        <taxon>Ostariophysi</taxon>
        <taxon>Cypriniformes</taxon>
        <taxon>Cyprinidae</taxon>
        <taxon>Labeoninae</taxon>
        <taxon>Labeonini</taxon>
        <taxon>Labeo</taxon>
    </lineage>
</organism>
<evidence type="ECO:0000256" key="23">
    <source>
        <dbReference type="ARBA" id="ARBA00048457"/>
    </source>
</evidence>
<reference evidence="29 30" key="1">
    <citation type="submission" date="2022-01" db="EMBL/GenBank/DDBJ databases">
        <title>A high-quality chromosome-level genome assembly of rohu carp, Labeo rohita.</title>
        <authorList>
            <person name="Arick M.A. II"/>
            <person name="Hsu C.-Y."/>
            <person name="Magbanua Z."/>
            <person name="Pechanova O."/>
            <person name="Grover C."/>
            <person name="Miller E."/>
            <person name="Thrash A."/>
            <person name="Ezzel L."/>
            <person name="Alam S."/>
            <person name="Benzie J."/>
            <person name="Hamilton M."/>
            <person name="Karsi A."/>
            <person name="Lawrence M.L."/>
            <person name="Peterson D.G."/>
        </authorList>
    </citation>
    <scope>NUCLEOTIDE SEQUENCE [LARGE SCALE GENOMIC DNA]</scope>
    <source>
        <strain evidence="30">BAU-BD-2019</strain>
        <tissue evidence="29">Blood</tissue>
    </source>
</reference>
<dbReference type="SMART" id="SM00665">
    <property type="entry name" value="B561"/>
    <property type="match status" value="1"/>
</dbReference>
<dbReference type="Proteomes" id="UP000830375">
    <property type="component" value="Unassembled WGS sequence"/>
</dbReference>
<feature type="transmembrane region" description="Helical" evidence="26">
    <location>
        <begin position="185"/>
        <end position="203"/>
    </location>
</feature>
<keyword evidence="24" id="KW-0863">Zinc-finger</keyword>
<evidence type="ECO:0000256" key="8">
    <source>
        <dbReference type="ARBA" id="ARBA00022723"/>
    </source>
</evidence>
<keyword evidence="9" id="KW-0967">Endosome</keyword>
<keyword evidence="10" id="KW-1278">Translocase</keyword>
<evidence type="ECO:0000256" key="20">
    <source>
        <dbReference type="ARBA" id="ARBA00042550"/>
    </source>
</evidence>
<comment type="subunit">
    <text evidence="4">Homodimer.</text>
</comment>
<dbReference type="Pfam" id="PF03188">
    <property type="entry name" value="Cytochrom_B561"/>
    <property type="match status" value="1"/>
</dbReference>
<dbReference type="PANTHER" id="PTHR10106:SF38">
    <property type="entry name" value="LYSOSOMAL MEMBRANE ASCORBATE-DEPENDENT FERRIREDUCTASE CYB561A3"/>
    <property type="match status" value="1"/>
</dbReference>
<dbReference type="Gene3D" id="1.20.120.1770">
    <property type="match status" value="1"/>
</dbReference>
<comment type="catalytic activity">
    <reaction evidence="23">
        <text>Fe(3+)(out) + L-ascorbate(in) = monodehydro-L-ascorbate radical(in) + Fe(2+)(out) + H(+)</text>
        <dbReference type="Rhea" id="RHEA:30403"/>
        <dbReference type="ChEBI" id="CHEBI:15378"/>
        <dbReference type="ChEBI" id="CHEBI:29033"/>
        <dbReference type="ChEBI" id="CHEBI:29034"/>
        <dbReference type="ChEBI" id="CHEBI:38290"/>
        <dbReference type="ChEBI" id="CHEBI:59513"/>
        <dbReference type="EC" id="7.2.1.3"/>
    </reaction>
    <physiologicalReaction direction="left-to-right" evidence="23">
        <dbReference type="Rhea" id="RHEA:30404"/>
    </physiologicalReaction>
</comment>
<dbReference type="InterPro" id="IPR006593">
    <property type="entry name" value="Cyt_b561/ferric_Rdtase_TM"/>
</dbReference>
<feature type="transmembrane region" description="Helical" evidence="26">
    <location>
        <begin position="109"/>
        <end position="133"/>
    </location>
</feature>
<keyword evidence="24" id="KW-0862">Zinc</keyword>
<feature type="region of interest" description="Disordered" evidence="25">
    <location>
        <begin position="695"/>
        <end position="718"/>
    </location>
</feature>
<protein>
    <recommendedName>
        <fullName evidence="19">Lysosomal membrane ascorbate-dependent ferrireductase CYB561A3</fullName>
        <ecNumber evidence="18">7.2.1.3</ecNumber>
    </recommendedName>
    <alternativeName>
        <fullName evidence="21">Cytochrome b ascorbate-dependent protein 3</fullName>
    </alternativeName>
    <alternativeName>
        <fullName evidence="20">Lysosomal cytochrome b</fullName>
    </alternativeName>
</protein>
<evidence type="ECO:0000259" key="28">
    <source>
        <dbReference type="PROSITE" id="PS50939"/>
    </source>
</evidence>
<dbReference type="EMBL" id="JACTAM010000021">
    <property type="protein sequence ID" value="KAI2651460.1"/>
    <property type="molecule type" value="Genomic_DNA"/>
</dbReference>
<keyword evidence="8" id="KW-0479">Metal-binding</keyword>
<evidence type="ECO:0000256" key="22">
    <source>
        <dbReference type="ARBA" id="ARBA00046132"/>
    </source>
</evidence>
<evidence type="ECO:0000256" key="16">
    <source>
        <dbReference type="ARBA" id="ARBA00023180"/>
    </source>
</evidence>
<dbReference type="PANTHER" id="PTHR10106">
    <property type="entry name" value="CYTOCHROME B561-RELATED"/>
    <property type="match status" value="1"/>
</dbReference>
<keyword evidence="6" id="KW-0349">Heme</keyword>
<comment type="caution">
    <text evidence="29">The sequence shown here is derived from an EMBL/GenBank/DDBJ whole genome shotgun (WGS) entry which is preliminary data.</text>
</comment>
<evidence type="ECO:0000256" key="11">
    <source>
        <dbReference type="ARBA" id="ARBA00022982"/>
    </source>
</evidence>
<evidence type="ECO:0000313" key="29">
    <source>
        <dbReference type="EMBL" id="KAI2651460.1"/>
    </source>
</evidence>
<evidence type="ECO:0000256" key="17">
    <source>
        <dbReference type="ARBA" id="ARBA00023228"/>
    </source>
</evidence>
<dbReference type="InterPro" id="IPR013087">
    <property type="entry name" value="Znf_C2H2_type"/>
</dbReference>
<keyword evidence="7 26" id="KW-0812">Transmembrane</keyword>
<dbReference type="PROSITE" id="PS50939">
    <property type="entry name" value="CYTOCHROME_B561"/>
    <property type="match status" value="1"/>
</dbReference>
<evidence type="ECO:0000256" key="2">
    <source>
        <dbReference type="ARBA" id="ARBA00004107"/>
    </source>
</evidence>
<sequence length="718" mass="80849">MGNENAKTNVMNRSSRNVRAFITQEKLDVEAFIAKYDGQDMADILLPNSPVKKFCFRPEVPSYRILISENCELPWEKNQYISLFIEDEDDKEICVKHIRLCMPLPYMRFLVSYVLSVWLGVLCVISVCLWSGIWRGGFAWDGSFQQFNWHPVLMVTSLVVLYGNAILLYRVPLTWSKWWCKLTHAGLLFVAVVLSVLGVRAAFDFHTANNIPHLYSLHSWTGISTVALFTLQWFVGICAFLLPWTPLAFRARLKPLHIWMGIAIFILSLVTSLSGINEKLLLTLNGRNGSDTEPYTALPAEALFANSLGIVVVIFGLLVLKLLSNQKWKNPEFENETDRAHPSVRVRGTEHTYTPVLCQDEKCLGQEKGVHMHCPLCSVAEAYQDPVILRAHFRIKHVDKGIDFAGLKVLRCCIHCEIVGTIKGEKRFKGAHWHCYRCRNGFNRRDEAIKHYKTHFRNPHTTFQIQVTQNVNCRQYYGESSEAHAKAYEGLAEDGERNGIPLGAEEEVGSSQNSSDGTQTLVLMDPDGHGNSVIYDTATGIITEQVASLVQSNVRMFEELQAYQCPDHSQQKVAKLLENLEAQHKELLQAQLASLRREILSDNMPINGHKGALELNVDSEEPQTEAISGTLTGLEDMDGQLQTEQHEALKSTELELVPTDKMPCLDSPGLDLDLPNTSLTTSKVLEDKREVSLSLVSSKRSSADDSEEMTQSKVQRVS</sequence>
<keyword evidence="30" id="KW-1185">Reference proteome</keyword>
<feature type="domain" description="Cytochrome b561" evidence="28">
    <location>
        <begin position="115"/>
        <end position="324"/>
    </location>
</feature>
<evidence type="ECO:0000256" key="12">
    <source>
        <dbReference type="ARBA" id="ARBA00022989"/>
    </source>
</evidence>
<dbReference type="InterPro" id="IPR043205">
    <property type="entry name" value="CYB561/CYBRD1-like"/>
</dbReference>
<keyword evidence="13" id="KW-0560">Oxidoreductase</keyword>
<evidence type="ECO:0000256" key="24">
    <source>
        <dbReference type="PROSITE-ProRule" id="PRU00042"/>
    </source>
</evidence>
<keyword evidence="14" id="KW-0408">Iron</keyword>
<evidence type="ECO:0000256" key="5">
    <source>
        <dbReference type="ARBA" id="ARBA00022448"/>
    </source>
</evidence>
<evidence type="ECO:0000256" key="14">
    <source>
        <dbReference type="ARBA" id="ARBA00023004"/>
    </source>
</evidence>
<feature type="transmembrane region" description="Helical" evidence="26">
    <location>
        <begin position="223"/>
        <end position="244"/>
    </location>
</feature>
<keyword evidence="17" id="KW-0458">Lysosome</keyword>
<evidence type="ECO:0000256" key="6">
    <source>
        <dbReference type="ARBA" id="ARBA00022617"/>
    </source>
</evidence>
<dbReference type="PROSITE" id="PS50157">
    <property type="entry name" value="ZINC_FINGER_C2H2_2"/>
    <property type="match status" value="1"/>
</dbReference>
<evidence type="ECO:0000256" key="25">
    <source>
        <dbReference type="SAM" id="MobiDB-lite"/>
    </source>
</evidence>
<proteinExistence type="predicted"/>
<evidence type="ECO:0000256" key="18">
    <source>
        <dbReference type="ARBA" id="ARBA00024225"/>
    </source>
</evidence>
<keyword evidence="5" id="KW-0813">Transport</keyword>
<gene>
    <name evidence="29" type="ORF">H4Q32_019560</name>
</gene>
<evidence type="ECO:0000256" key="10">
    <source>
        <dbReference type="ARBA" id="ARBA00022967"/>
    </source>
</evidence>
<feature type="compositionally biased region" description="Polar residues" evidence="25">
    <location>
        <begin position="709"/>
        <end position="718"/>
    </location>
</feature>
<keyword evidence="12 26" id="KW-1133">Transmembrane helix</keyword>
<evidence type="ECO:0000256" key="4">
    <source>
        <dbReference type="ARBA" id="ARBA00011738"/>
    </source>
</evidence>
<evidence type="ECO:0000256" key="21">
    <source>
        <dbReference type="ARBA" id="ARBA00042571"/>
    </source>
</evidence>
<feature type="transmembrane region" description="Helical" evidence="26">
    <location>
        <begin position="296"/>
        <end position="320"/>
    </location>
</feature>
<name>A0ABQ8LLC0_LABRO</name>